<dbReference type="Gene3D" id="3.50.50.60">
    <property type="entry name" value="FAD/NAD(P)-binding domain"/>
    <property type="match status" value="1"/>
</dbReference>
<dbReference type="OrthoDB" id="269227at2759"/>
<dbReference type="Gene3D" id="3.30.560.10">
    <property type="entry name" value="Glucose Oxidase, domain 3"/>
    <property type="match status" value="1"/>
</dbReference>
<proteinExistence type="inferred from homology"/>
<reference evidence="3 4" key="1">
    <citation type="submission" date="2019-02" db="EMBL/GenBank/DDBJ databases">
        <title>Genome sequencing of the rare red list fungi Hericium alpestre (H. flagellum).</title>
        <authorList>
            <person name="Buettner E."/>
            <person name="Kellner H."/>
        </authorList>
    </citation>
    <scope>NUCLEOTIDE SEQUENCE [LARGE SCALE GENOMIC DNA]</scope>
    <source>
        <strain evidence="3 4">DSM 108284</strain>
    </source>
</reference>
<comment type="caution">
    <text evidence="3">The sequence shown here is derived from an EMBL/GenBank/DDBJ whole genome shotgun (WGS) entry which is preliminary data.</text>
</comment>
<keyword evidence="4" id="KW-1185">Reference proteome</keyword>
<dbReference type="PANTHER" id="PTHR11552:SF78">
    <property type="entry name" value="GLUCOSE-METHANOL-CHOLINE OXIDOREDUCTASE N-TERMINAL DOMAIN-CONTAINING PROTEIN"/>
    <property type="match status" value="1"/>
</dbReference>
<dbReference type="InterPro" id="IPR036188">
    <property type="entry name" value="FAD/NAD-bd_sf"/>
</dbReference>
<feature type="domain" description="Glucose-methanol-choline oxidoreductase N-terminal" evidence="2">
    <location>
        <begin position="290"/>
        <end position="304"/>
    </location>
</feature>
<dbReference type="SUPFAM" id="SSF51905">
    <property type="entry name" value="FAD/NAD(P)-binding domain"/>
    <property type="match status" value="1"/>
</dbReference>
<dbReference type="AlphaFoldDB" id="A0A4Z0AAS9"/>
<dbReference type="Proteomes" id="UP000298061">
    <property type="component" value="Unassembled WGS sequence"/>
</dbReference>
<sequence>MSSLPPANAEYDLVFAGGGTAACVIAGRLAAADHSLRILEAGSPTNDLLAHIQPARFIHHLHPSAGTVRFHAGTPSKSLDGRSLMVPCGQCLGGGSSVNFAMYTRPSTSDYDDWETIHKNPGWGSKDLIPLMKKTETYQVKPDAPTHGYDGPLKVSNGGIYTNVGQQYLDVATRFDTARKPGEDVNDLASVNIYGDDLWCPMLNIVGAHLCRWIDKETGRRSDVPHHFIYNQQDNTCNLHIVTGALVKRVFFDGKRATGVEYGWNPRHHPDEDKTLVSARAKKLVAMSAGACGSPGILERSGVGRKSVLEPLGISPIVELDGVGESYQGKYLWLKCVVSLICLVHSALSGEWFKNGQGLMAHNAIDVDVKMRPTNEVELAEFGSEFKKRWDTYFEHAPDKPVLCMCQSAM</sequence>
<dbReference type="InterPro" id="IPR012132">
    <property type="entry name" value="GMC_OxRdtase"/>
</dbReference>
<evidence type="ECO:0000256" key="1">
    <source>
        <dbReference type="ARBA" id="ARBA00010790"/>
    </source>
</evidence>
<evidence type="ECO:0000313" key="3">
    <source>
        <dbReference type="EMBL" id="TFY83875.1"/>
    </source>
</evidence>
<dbReference type="Pfam" id="PF00732">
    <property type="entry name" value="GMC_oxred_N"/>
    <property type="match status" value="1"/>
</dbReference>
<dbReference type="GO" id="GO:0050660">
    <property type="term" value="F:flavin adenine dinucleotide binding"/>
    <property type="evidence" value="ECO:0007669"/>
    <property type="project" value="InterPro"/>
</dbReference>
<protein>
    <recommendedName>
        <fullName evidence="2">Glucose-methanol-choline oxidoreductase N-terminal domain-containing protein</fullName>
    </recommendedName>
</protein>
<comment type="similarity">
    <text evidence="1">Belongs to the GMC oxidoreductase family.</text>
</comment>
<dbReference type="STRING" id="135208.A0A4Z0AAS9"/>
<name>A0A4Z0AAS9_9AGAM</name>
<dbReference type="PROSITE" id="PS00624">
    <property type="entry name" value="GMC_OXRED_2"/>
    <property type="match status" value="1"/>
</dbReference>
<accession>A0A4Z0AAS9</accession>
<dbReference type="EMBL" id="SFCI01000006">
    <property type="protein sequence ID" value="TFY83875.1"/>
    <property type="molecule type" value="Genomic_DNA"/>
</dbReference>
<dbReference type="GO" id="GO:0016614">
    <property type="term" value="F:oxidoreductase activity, acting on CH-OH group of donors"/>
    <property type="evidence" value="ECO:0007669"/>
    <property type="project" value="InterPro"/>
</dbReference>
<evidence type="ECO:0000313" key="4">
    <source>
        <dbReference type="Proteomes" id="UP000298061"/>
    </source>
</evidence>
<dbReference type="InterPro" id="IPR000172">
    <property type="entry name" value="GMC_OxRdtase_N"/>
</dbReference>
<organism evidence="3 4">
    <name type="scientific">Hericium alpestre</name>
    <dbReference type="NCBI Taxonomy" id="135208"/>
    <lineage>
        <taxon>Eukaryota</taxon>
        <taxon>Fungi</taxon>
        <taxon>Dikarya</taxon>
        <taxon>Basidiomycota</taxon>
        <taxon>Agaricomycotina</taxon>
        <taxon>Agaricomycetes</taxon>
        <taxon>Russulales</taxon>
        <taxon>Hericiaceae</taxon>
        <taxon>Hericium</taxon>
    </lineage>
</organism>
<dbReference type="PANTHER" id="PTHR11552">
    <property type="entry name" value="GLUCOSE-METHANOL-CHOLINE GMC OXIDOREDUCTASE"/>
    <property type="match status" value="1"/>
</dbReference>
<gene>
    <name evidence="3" type="ORF">EWM64_g150</name>
</gene>
<evidence type="ECO:0000259" key="2">
    <source>
        <dbReference type="PROSITE" id="PS00624"/>
    </source>
</evidence>